<dbReference type="SUPFAM" id="SSF82282">
    <property type="entry name" value="Homocysteine S-methyltransferase"/>
    <property type="match status" value="1"/>
</dbReference>
<gene>
    <name evidence="7" type="ORF">FSP39_004915</name>
</gene>
<dbReference type="PANTHER" id="PTHR11103:SF18">
    <property type="entry name" value="SLR1189 PROTEIN"/>
    <property type="match status" value="1"/>
</dbReference>
<comment type="cofactor">
    <cofactor evidence="4">
        <name>Zn(2+)</name>
        <dbReference type="ChEBI" id="CHEBI:29105"/>
    </cofactor>
    <text evidence="4">Binds 1 zinc ion per subunit.</text>
</comment>
<proteinExistence type="predicted"/>
<dbReference type="AlphaFoldDB" id="A0AA88YC09"/>
<dbReference type="CDD" id="cd00945">
    <property type="entry name" value="Aldolase_Class_I"/>
    <property type="match status" value="1"/>
</dbReference>
<dbReference type="InterPro" id="IPR003726">
    <property type="entry name" value="HCY_dom"/>
</dbReference>
<evidence type="ECO:0000256" key="2">
    <source>
        <dbReference type="ARBA" id="ARBA00022679"/>
    </source>
</evidence>
<dbReference type="Gene3D" id="3.20.20.330">
    <property type="entry name" value="Homocysteine-binding-like domain"/>
    <property type="match status" value="1"/>
</dbReference>
<comment type="caution">
    <text evidence="7">The sequence shown here is derived from an EMBL/GenBank/DDBJ whole genome shotgun (WGS) entry which is preliminary data.</text>
</comment>
<feature type="domain" description="Hcy-binding" evidence="6">
    <location>
        <begin position="32"/>
        <end position="337"/>
    </location>
</feature>
<evidence type="ECO:0000313" key="8">
    <source>
        <dbReference type="Proteomes" id="UP001186944"/>
    </source>
</evidence>
<feature type="binding site" evidence="4 5">
    <location>
        <position position="322"/>
    </location>
    <ligand>
        <name>Zn(2+)</name>
        <dbReference type="ChEBI" id="CHEBI:29105"/>
    </ligand>
</feature>
<keyword evidence="1 5" id="KW-0489">Methyltransferase</keyword>
<dbReference type="GO" id="GO:0008270">
    <property type="term" value="F:zinc ion binding"/>
    <property type="evidence" value="ECO:0007669"/>
    <property type="project" value="InterPro"/>
</dbReference>
<organism evidence="7 8">
    <name type="scientific">Pinctada imbricata</name>
    <name type="common">Atlantic pearl-oyster</name>
    <name type="synonym">Pinctada martensii</name>
    <dbReference type="NCBI Taxonomy" id="66713"/>
    <lineage>
        <taxon>Eukaryota</taxon>
        <taxon>Metazoa</taxon>
        <taxon>Spiralia</taxon>
        <taxon>Lophotrochozoa</taxon>
        <taxon>Mollusca</taxon>
        <taxon>Bivalvia</taxon>
        <taxon>Autobranchia</taxon>
        <taxon>Pteriomorphia</taxon>
        <taxon>Pterioida</taxon>
        <taxon>Pterioidea</taxon>
        <taxon>Pteriidae</taxon>
        <taxon>Pinctada</taxon>
    </lineage>
</organism>
<dbReference type="PROSITE" id="PS50970">
    <property type="entry name" value="HCY"/>
    <property type="match status" value="1"/>
</dbReference>
<evidence type="ECO:0000313" key="7">
    <source>
        <dbReference type="EMBL" id="KAK3096933.1"/>
    </source>
</evidence>
<dbReference type="GO" id="GO:0032259">
    <property type="term" value="P:methylation"/>
    <property type="evidence" value="ECO:0007669"/>
    <property type="project" value="UniProtKB-KW"/>
</dbReference>
<dbReference type="GO" id="GO:0008168">
    <property type="term" value="F:methyltransferase activity"/>
    <property type="evidence" value="ECO:0007669"/>
    <property type="project" value="UniProtKB-UniRule"/>
</dbReference>
<dbReference type="Pfam" id="PF02574">
    <property type="entry name" value="S-methyl_trans"/>
    <property type="match status" value="1"/>
</dbReference>
<keyword evidence="8" id="KW-1185">Reference proteome</keyword>
<evidence type="ECO:0000256" key="3">
    <source>
        <dbReference type="ARBA" id="ARBA00034478"/>
    </source>
</evidence>
<evidence type="ECO:0000259" key="6">
    <source>
        <dbReference type="PROSITE" id="PS50970"/>
    </source>
</evidence>
<comment type="pathway">
    <text evidence="3">Amino-acid biosynthesis; L-methionine biosynthesis via de novo pathway.</text>
</comment>
<protein>
    <recommendedName>
        <fullName evidence="6">Hcy-binding domain-containing protein</fullName>
    </recommendedName>
</protein>
<name>A0AA88YC09_PINIB</name>
<dbReference type="InterPro" id="IPR036589">
    <property type="entry name" value="HCY_dom_sf"/>
</dbReference>
<keyword evidence="2 5" id="KW-0808">Transferase</keyword>
<dbReference type="InterPro" id="IPR017226">
    <property type="entry name" value="BHMT-like"/>
</dbReference>
<accession>A0AA88YC09</accession>
<reference evidence="7" key="1">
    <citation type="submission" date="2019-08" db="EMBL/GenBank/DDBJ databases">
        <title>The improved chromosome-level genome for the pearl oyster Pinctada fucata martensii using PacBio sequencing and Hi-C.</title>
        <authorList>
            <person name="Zheng Z."/>
        </authorList>
    </citation>
    <scope>NUCLEOTIDE SEQUENCE</scope>
    <source>
        <strain evidence="7">ZZ-2019</strain>
        <tissue evidence="7">Adductor muscle</tissue>
    </source>
</reference>
<dbReference type="PANTHER" id="PTHR11103">
    <property type="entry name" value="SLR1189 PROTEIN"/>
    <property type="match status" value="1"/>
</dbReference>
<dbReference type="PIRSF" id="PIRSF037505">
    <property type="entry name" value="Betaine_HMT"/>
    <property type="match status" value="1"/>
</dbReference>
<feature type="binding site" evidence="4 5">
    <location>
        <position position="323"/>
    </location>
    <ligand>
        <name>Zn(2+)</name>
        <dbReference type="ChEBI" id="CHEBI:29105"/>
    </ligand>
</feature>
<evidence type="ECO:0000256" key="5">
    <source>
        <dbReference type="PROSITE-ProRule" id="PRU00333"/>
    </source>
</evidence>
<evidence type="ECO:0000256" key="1">
    <source>
        <dbReference type="ARBA" id="ARBA00022603"/>
    </source>
</evidence>
<evidence type="ECO:0000256" key="4">
    <source>
        <dbReference type="PIRSR" id="PIRSR037505-2"/>
    </source>
</evidence>
<dbReference type="GO" id="GO:0009086">
    <property type="term" value="P:methionine biosynthetic process"/>
    <property type="evidence" value="ECO:0007669"/>
    <property type="project" value="InterPro"/>
</dbReference>
<feature type="binding site" evidence="4 5">
    <location>
        <position position="239"/>
    </location>
    <ligand>
        <name>Zn(2+)</name>
        <dbReference type="ChEBI" id="CHEBI:29105"/>
    </ligand>
</feature>
<dbReference type="EMBL" id="VSWD01000007">
    <property type="protein sequence ID" value="KAK3096933.1"/>
    <property type="molecule type" value="Genomic_DNA"/>
</dbReference>
<sequence length="379" mass="42769">MRDHTFNYHVSEVQISMYDYDFSFYTFFIPDVRLVERFKDGGSVLIAEGYMWEFERRGYLKAGGFIPEVVLDHPDMVRAMHEEFVHSGTDVVEAFTYYGHREKLRLIGREDDLEKLNRVALKIAKEVADKHGLLMAGGICNTGIYNPDDPASFDTVKNMFKEQIEWAIEEGADFMIGETFNDFGEAMLALEAIQKYGNGVPAVITLTPYIPDVTTDDIPFPEACRRLEEAGAAVVGLNCGRGPATMLPLLKEIRKVCKGPIAALPVPFRCRDDCRTFQSLKDPDSGVPLYPVDLSCVQCNRSDIKKFSQECKDIGINYVGICCGNCPIFMRELAEVYGRKPEACKYSPDISLSFIFGESSKEEKYSRSSKIRDFMVKGN</sequence>
<dbReference type="Proteomes" id="UP001186944">
    <property type="component" value="Unassembled WGS sequence"/>
</dbReference>
<keyword evidence="4 5" id="KW-0479">Metal-binding</keyword>
<keyword evidence="4 5" id="KW-0862">Zinc</keyword>